<dbReference type="SMART" id="SM00487">
    <property type="entry name" value="DEXDc"/>
    <property type="match status" value="1"/>
</dbReference>
<dbReference type="Pfam" id="PF00271">
    <property type="entry name" value="Helicase_C"/>
    <property type="match status" value="1"/>
</dbReference>
<name>A0A9P1IQS3_9PELO</name>
<keyword evidence="13" id="KW-1185">Reference proteome</keyword>
<comment type="subunit">
    <text evidence="1">Interacts (via N-terminus) with spn-A/Rad51.</text>
</comment>
<feature type="region of interest" description="Disordered" evidence="9">
    <location>
        <begin position="695"/>
        <end position="755"/>
    </location>
</feature>
<evidence type="ECO:0000256" key="7">
    <source>
        <dbReference type="ARBA" id="ARBA00024776"/>
    </source>
</evidence>
<dbReference type="SUPFAM" id="SSF52540">
    <property type="entry name" value="P-loop containing nucleoside triphosphate hydrolases"/>
    <property type="match status" value="2"/>
</dbReference>
<dbReference type="SMART" id="SM00490">
    <property type="entry name" value="HELICc"/>
    <property type="match status" value="1"/>
</dbReference>
<dbReference type="OrthoDB" id="448448at2759"/>
<dbReference type="InterPro" id="IPR000330">
    <property type="entry name" value="SNF2_N"/>
</dbReference>
<dbReference type="GO" id="GO:0005634">
    <property type="term" value="C:nucleus"/>
    <property type="evidence" value="ECO:0007669"/>
    <property type="project" value="TreeGrafter"/>
</dbReference>
<dbReference type="EMBL" id="CANHGI010000004">
    <property type="protein sequence ID" value="CAI5449421.1"/>
    <property type="molecule type" value="Genomic_DNA"/>
</dbReference>
<dbReference type="PANTHER" id="PTHR45629:SF7">
    <property type="entry name" value="DNA EXCISION REPAIR PROTEIN ERCC-6-RELATED"/>
    <property type="match status" value="1"/>
</dbReference>
<accession>A0A9P1IQS3</accession>
<dbReference type="PANTHER" id="PTHR45629">
    <property type="entry name" value="SNF2/RAD54 FAMILY MEMBER"/>
    <property type="match status" value="1"/>
</dbReference>
<evidence type="ECO:0000259" key="10">
    <source>
        <dbReference type="PROSITE" id="PS51192"/>
    </source>
</evidence>
<dbReference type="Gene3D" id="1.20.120.850">
    <property type="entry name" value="SWI2/SNF2 ATPases, N-terminal domain"/>
    <property type="match status" value="1"/>
</dbReference>
<evidence type="ECO:0000256" key="3">
    <source>
        <dbReference type="ARBA" id="ARBA00022618"/>
    </source>
</evidence>
<evidence type="ECO:0000256" key="4">
    <source>
        <dbReference type="ARBA" id="ARBA00022776"/>
    </source>
</evidence>
<dbReference type="InterPro" id="IPR001650">
    <property type="entry name" value="Helicase_C-like"/>
</dbReference>
<dbReference type="GO" id="GO:0007131">
    <property type="term" value="P:reciprocal meiotic recombination"/>
    <property type="evidence" value="ECO:0007669"/>
    <property type="project" value="TreeGrafter"/>
</dbReference>
<feature type="domain" description="Helicase C-terminal" evidence="11">
    <location>
        <begin position="508"/>
        <end position="657"/>
    </location>
</feature>
<dbReference type="InterPro" id="IPR038718">
    <property type="entry name" value="SNF2-like_sf"/>
</dbReference>
<keyword evidence="6" id="KW-0131">Cell cycle</keyword>
<keyword evidence="5" id="KW-0378">Hydrolase</keyword>
<evidence type="ECO:0000256" key="9">
    <source>
        <dbReference type="SAM" id="MobiDB-lite"/>
    </source>
</evidence>
<organism evidence="12 13">
    <name type="scientific">Caenorhabditis angaria</name>
    <dbReference type="NCBI Taxonomy" id="860376"/>
    <lineage>
        <taxon>Eukaryota</taxon>
        <taxon>Metazoa</taxon>
        <taxon>Ecdysozoa</taxon>
        <taxon>Nematoda</taxon>
        <taxon>Chromadorea</taxon>
        <taxon>Rhabditida</taxon>
        <taxon>Rhabditina</taxon>
        <taxon>Rhabditomorpha</taxon>
        <taxon>Rhabditoidea</taxon>
        <taxon>Rhabditidae</taxon>
        <taxon>Peloderinae</taxon>
        <taxon>Caenorhabditis</taxon>
    </lineage>
</organism>
<dbReference type="InterPro" id="IPR014001">
    <property type="entry name" value="Helicase_ATP-bd"/>
</dbReference>
<dbReference type="InterPro" id="IPR027417">
    <property type="entry name" value="P-loop_NTPase"/>
</dbReference>
<reference evidence="12" key="1">
    <citation type="submission" date="2022-11" db="EMBL/GenBank/DDBJ databases">
        <authorList>
            <person name="Kikuchi T."/>
        </authorList>
    </citation>
    <scope>NUCLEOTIDE SEQUENCE</scope>
    <source>
        <strain evidence="12">PS1010</strain>
    </source>
</reference>
<evidence type="ECO:0000256" key="2">
    <source>
        <dbReference type="ARBA" id="ARBA00015341"/>
    </source>
</evidence>
<dbReference type="PROSITE" id="PS51192">
    <property type="entry name" value="HELICASE_ATP_BIND_1"/>
    <property type="match status" value="1"/>
</dbReference>
<feature type="compositionally biased region" description="Acidic residues" evidence="9">
    <location>
        <begin position="695"/>
        <end position="727"/>
    </location>
</feature>
<dbReference type="CDD" id="cd18793">
    <property type="entry name" value="SF2_C_SNF"/>
    <property type="match status" value="1"/>
</dbReference>
<dbReference type="Pfam" id="PF00176">
    <property type="entry name" value="SNF2-rel_dom"/>
    <property type="match status" value="1"/>
</dbReference>
<evidence type="ECO:0000259" key="11">
    <source>
        <dbReference type="PROSITE" id="PS51194"/>
    </source>
</evidence>
<dbReference type="AlphaFoldDB" id="A0A9P1IQS3"/>
<dbReference type="Proteomes" id="UP001152747">
    <property type="component" value="Unassembled WGS sequence"/>
</dbReference>
<keyword evidence="4" id="KW-0498">Mitosis</keyword>
<evidence type="ECO:0000256" key="1">
    <source>
        <dbReference type="ARBA" id="ARBA00011467"/>
    </source>
</evidence>
<dbReference type="InterPro" id="IPR050496">
    <property type="entry name" value="SNF2_RAD54_helicase_repair"/>
</dbReference>
<proteinExistence type="predicted"/>
<dbReference type="GO" id="GO:0005524">
    <property type="term" value="F:ATP binding"/>
    <property type="evidence" value="ECO:0007669"/>
    <property type="project" value="InterPro"/>
</dbReference>
<dbReference type="GO" id="GO:0000724">
    <property type="term" value="P:double-strand break repair via homologous recombination"/>
    <property type="evidence" value="ECO:0007669"/>
    <property type="project" value="TreeGrafter"/>
</dbReference>
<comment type="caution">
    <text evidence="12">The sequence shown here is derived from an EMBL/GenBank/DDBJ whole genome shotgun (WGS) entry which is preliminary data.</text>
</comment>
<gene>
    <name evidence="12" type="ORF">CAMP_LOCUS12058</name>
</gene>
<feature type="compositionally biased region" description="Basic and acidic residues" evidence="9">
    <location>
        <begin position="735"/>
        <end position="745"/>
    </location>
</feature>
<comment type="function">
    <text evidence="7">Involved in mitotic DNA repair and meiotic recombination. Functions in the recombinational DNA repair pathway. Essential for interhomolog gene conversion (GC), but may have a less important role in intersister GC than spn-A/Rad51. In the presence of DNA, spn-A/Rad51 enhances the ATPase activity of okr/Rad54.</text>
</comment>
<protein>
    <recommendedName>
        <fullName evidence="2">DNA repair and recombination protein RAD54-like</fullName>
    </recommendedName>
    <alternativeName>
        <fullName evidence="8">Protein okra</fullName>
    </alternativeName>
</protein>
<dbReference type="GO" id="GO:0015616">
    <property type="term" value="F:DNA translocase activity"/>
    <property type="evidence" value="ECO:0007669"/>
    <property type="project" value="TreeGrafter"/>
</dbReference>
<feature type="domain" description="Helicase ATP-binding" evidence="10">
    <location>
        <begin position="207"/>
        <end position="375"/>
    </location>
</feature>
<dbReference type="PROSITE" id="PS51194">
    <property type="entry name" value="HELICASE_CTER"/>
    <property type="match status" value="1"/>
</dbReference>
<keyword evidence="3" id="KW-0132">Cell division</keyword>
<evidence type="ECO:0000313" key="12">
    <source>
        <dbReference type="EMBL" id="CAI5449421.1"/>
    </source>
</evidence>
<dbReference type="GO" id="GO:0016787">
    <property type="term" value="F:hydrolase activity"/>
    <property type="evidence" value="ECO:0007669"/>
    <property type="project" value="UniProtKB-KW"/>
</dbReference>
<dbReference type="Gene3D" id="3.40.50.10810">
    <property type="entry name" value="Tandem AAA-ATPase domain"/>
    <property type="match status" value="1"/>
</dbReference>
<sequence>MSRVPVQLDDYNGSDLPTGEIARFQVLYGKTSTRKHKIWEGDGILILYSDCCLLKSDDEKDIICRSAGVRRIDDLEDGRIVVLGSWSVEVQERLETKPTAVVKPVKAEHENLNRKRPAIELPESPRAKPLIPVIQKFKSPIAILPAKKGFKNPLLGMSGEPEQKLPAFCLNEQDVLQNQQSPICVDQRFVKFLRPHQKDGIRFIFDKLKGECGGGAILADDMGLGKSIQTMAATWALMRGAKNNINNIASKCLIIVPSSLVNNWKAEFNKWWRNMRFPAVVLKKPSDIDAYLSTQKSLPYLIISYDMASRYIQKLKAVRFDILVCDEGHKLKNKDSKLRKGIASLEIPRRLILTGTPMQNDFEELFSLLDFIRPTNFGTCAKFLKLCSESPDKLNEMIDECMLRRTAEVNQSHLPEKHEYIFFCKASEIQQKVHEEICDYMTGDALSLIFYARQLSNHPKLMYDNLLEKHEKGNKKHSSLLNHFSGKMMPTGGVKESGKLSVLLEMLKCFRLLNECAVIVSNFIETLDMIEQLCSYLQFKVYRLDGKVAVQDRQKLVKQFNDVHDAHNVFLLSTKAGGVGLNLIGASRLVLFDSDWNPANDQQAMARIWRDGQIRPCHIYRLVTTGTIEEKMLQRQIKKTGLGCVIDAIEVGDSVSTFSDEELHDIFSFSPDTECNTHDLCECKCDGTGMFESEIVDSDEEEEGNEEEDDDETSFDDEQLEEDEDTFVADSQVVRNEKEKSKKSEEIEEKDEETRASLAELSRWRHFSPRHPDTWRHLLINSGISTQNDNEMSFAFYLTSQF</sequence>
<dbReference type="Gene3D" id="3.40.50.300">
    <property type="entry name" value="P-loop containing nucleotide triphosphate hydrolases"/>
    <property type="match status" value="1"/>
</dbReference>
<evidence type="ECO:0000256" key="8">
    <source>
        <dbReference type="ARBA" id="ARBA00029956"/>
    </source>
</evidence>
<evidence type="ECO:0000256" key="5">
    <source>
        <dbReference type="ARBA" id="ARBA00022801"/>
    </source>
</evidence>
<evidence type="ECO:0000313" key="13">
    <source>
        <dbReference type="Proteomes" id="UP001152747"/>
    </source>
</evidence>
<dbReference type="GO" id="GO:0051301">
    <property type="term" value="P:cell division"/>
    <property type="evidence" value="ECO:0007669"/>
    <property type="project" value="UniProtKB-KW"/>
</dbReference>
<evidence type="ECO:0000256" key="6">
    <source>
        <dbReference type="ARBA" id="ARBA00023306"/>
    </source>
</evidence>
<dbReference type="InterPro" id="IPR049730">
    <property type="entry name" value="SNF2/RAD54-like_C"/>
</dbReference>